<evidence type="ECO:0000313" key="2">
    <source>
        <dbReference type="EMBL" id="VHN99420.1"/>
    </source>
</evidence>
<organism evidence="1 3">
    <name type="scientific">Lawsonella clevelandensis</name>
    <dbReference type="NCBI Taxonomy" id="1528099"/>
    <lineage>
        <taxon>Bacteria</taxon>
        <taxon>Bacillati</taxon>
        <taxon>Actinomycetota</taxon>
        <taxon>Actinomycetes</taxon>
        <taxon>Mycobacteriales</taxon>
        <taxon>Lawsonellaceae</taxon>
        <taxon>Lawsonella</taxon>
    </lineage>
</organism>
<proteinExistence type="predicted"/>
<evidence type="ECO:0000313" key="4">
    <source>
        <dbReference type="Proteomes" id="UP000324288"/>
    </source>
</evidence>
<reference evidence="2 4" key="3">
    <citation type="submission" date="2019-04" db="EMBL/GenBank/DDBJ databases">
        <authorList>
            <person name="Seth-Smith MB H."/>
            <person name="Seth-Smith H."/>
        </authorList>
    </citation>
    <scope>NUCLEOTIDE SEQUENCE [LARGE SCALE GENOMIC DNA]</scope>
    <source>
        <strain evidence="2">USB-603019</strain>
    </source>
</reference>
<name>A0A0M3TBC5_9ACTN</name>
<dbReference type="Gene3D" id="3.40.50.150">
    <property type="entry name" value="Vaccinia Virus protein VP39"/>
    <property type="match status" value="1"/>
</dbReference>
<dbReference type="STRING" id="1528099.AL705_00050"/>
<sequence length="421" mass="47595">MGEYCCAPQEGDDSVMSLLDLSQWPRLATPSASRFRLRQRHVRDEFPQFMWVTEAGECPELAPGRLPLKGTEAARTVKLYDETAVDERFARDGWLGLAESFMAGEWDAQDPSYLWGAAMSLKRVLPRKERSQRREPLVASPRDRSFEFFSTYLDETFNLGAADFINGPRSTVVNNGVAEVYLDDPSPLPLRKDLYDAQRRRVSRVLLDADLRRRDKVLFIGAEWGETALEAAAFGCDVTVLCESPQVEKILTTRADMAQGGQLRLIPGLFSNTGIYDVLISISPLPHDTIFEALPQLVSEDVAPRGRIVLERPWRGRPHQEMPLAWWWAYVDTDTQLRSREECVSALTAAGARLTQATHCGHHYLRSLELWDEGFRAHVSQVGALGYDAAYRRLWRMALALARAGVRTGALECQRLVFQKH</sequence>
<reference evidence="1" key="2">
    <citation type="journal article" date="2016" name="Int. J. Syst. Evol. Microbiol.">
        <title>Lawsonella clevelandensis gen. nov., sp. nov., a new member of the suborder Corynebacterineae isolated from human abscesses.</title>
        <authorList>
            <person name="Bell M.E."/>
            <person name="Bernard K.A."/>
            <person name="Harrington S.M."/>
            <person name="Patel N.B."/>
            <person name="Tucker T.A."/>
            <person name="Metcalfe M.G."/>
            <person name="McQuiston J.R."/>
        </authorList>
    </citation>
    <scope>NUCLEOTIDE SEQUENCE</scope>
    <source>
        <strain evidence="1">X1698</strain>
    </source>
</reference>
<evidence type="ECO:0000313" key="1">
    <source>
        <dbReference type="EMBL" id="ALE18394.1"/>
    </source>
</evidence>
<reference evidence="1 3" key="1">
    <citation type="journal article" date="2015" name="Genome Announc.">
        <title>Complete Genome Sequences for Two Strains of a Novel Fastidious, Partially Acid-Fast, Gram-Positive Corynebacterineae Bacterium, Derived from Human Clinical Samples.</title>
        <authorList>
            <person name="Nicholson A.C."/>
            <person name="Bell M."/>
            <person name="Humrighouse B.W."/>
            <person name="McQuiston J.R."/>
        </authorList>
    </citation>
    <scope>NUCLEOTIDE SEQUENCE [LARGE SCALE GENOMIC DNA]</scope>
    <source>
        <strain evidence="1 3">X1698</strain>
    </source>
</reference>
<keyword evidence="2" id="KW-0489">Methyltransferase</keyword>
<dbReference type="Pfam" id="PF02353">
    <property type="entry name" value="CMAS"/>
    <property type="match status" value="1"/>
</dbReference>
<dbReference type="GO" id="GO:0032259">
    <property type="term" value="P:methylation"/>
    <property type="evidence" value="ECO:0007669"/>
    <property type="project" value="UniProtKB-KW"/>
</dbReference>
<dbReference type="GO" id="GO:0008168">
    <property type="term" value="F:methyltransferase activity"/>
    <property type="evidence" value="ECO:0007669"/>
    <property type="project" value="UniProtKB-KW"/>
</dbReference>
<keyword evidence="4" id="KW-1185">Reference proteome</keyword>
<dbReference type="PANTHER" id="PTHR43667">
    <property type="entry name" value="CYCLOPROPANE-FATTY-ACYL-PHOSPHOLIPID SYNTHASE"/>
    <property type="match status" value="1"/>
</dbReference>
<dbReference type="AlphaFoldDB" id="A0A0M3TBC5"/>
<dbReference type="InterPro" id="IPR029063">
    <property type="entry name" value="SAM-dependent_MTases_sf"/>
</dbReference>
<dbReference type="EMBL" id="CP012390">
    <property type="protein sequence ID" value="ALE18394.1"/>
    <property type="molecule type" value="Genomic_DNA"/>
</dbReference>
<protein>
    <submittedName>
        <fullName evidence="2">Tuberculostearic acid methyltransferase UfaA1</fullName>
    </submittedName>
</protein>
<dbReference type="Proteomes" id="UP000068137">
    <property type="component" value="Chromosome"/>
</dbReference>
<evidence type="ECO:0000313" key="3">
    <source>
        <dbReference type="Proteomes" id="UP000068137"/>
    </source>
</evidence>
<dbReference type="EMBL" id="LR584267">
    <property type="protein sequence ID" value="VHN99420.1"/>
    <property type="molecule type" value="Genomic_DNA"/>
</dbReference>
<gene>
    <name evidence="2" type="primary">ufaA1</name>
    <name evidence="1" type="ORF">AL705_00050</name>
    <name evidence="2" type="ORF">LC603019_00010</name>
</gene>
<dbReference type="KEGG" id="cbq:AL705_00050"/>
<dbReference type="PANTHER" id="PTHR43667:SF2">
    <property type="entry name" value="FATTY ACID C-METHYL TRANSFERASE"/>
    <property type="match status" value="1"/>
</dbReference>
<dbReference type="SUPFAM" id="SSF53335">
    <property type="entry name" value="S-adenosyl-L-methionine-dependent methyltransferases"/>
    <property type="match status" value="1"/>
</dbReference>
<accession>A0A0M3TBC5</accession>
<dbReference type="Proteomes" id="UP000324288">
    <property type="component" value="Chromosome"/>
</dbReference>
<keyword evidence="2" id="KW-0808">Transferase</keyword>
<dbReference type="InterPro" id="IPR050723">
    <property type="entry name" value="CFA/CMAS"/>
</dbReference>